<keyword evidence="1" id="KW-1133">Transmembrane helix</keyword>
<accession>A0A2Z4NCZ2</accession>
<evidence type="ECO:0000256" key="1">
    <source>
        <dbReference type="SAM" id="Phobius"/>
    </source>
</evidence>
<dbReference type="RefSeq" id="WP_033178724.1">
    <property type="nucleotide sequence ID" value="NZ_CP030140.1"/>
</dbReference>
<proteinExistence type="predicted"/>
<dbReference type="Proteomes" id="UP000250218">
    <property type="component" value="Chromosome"/>
</dbReference>
<reference evidence="3" key="1">
    <citation type="submission" date="2018-06" db="EMBL/GenBank/DDBJ databases">
        <title>Complete genome sequences of Mycoplasma anatis, M. anseris and M. cloacale type strains.</title>
        <authorList>
            <person name="Grozner D."/>
            <person name="Forro B."/>
            <person name="Sulyok K.M."/>
            <person name="Marton S."/>
            <person name="Kreizinger Z."/>
            <person name="Banyai K."/>
            <person name="Gyuranecz M."/>
        </authorList>
    </citation>
    <scope>NUCLEOTIDE SEQUENCE [LARGE SCALE GENOMIC DNA]</scope>
    <source>
        <strain evidence="3">ATCC 49234</strain>
    </source>
</reference>
<dbReference type="EMBL" id="CP030140">
    <property type="protein sequence ID" value="AWX69335.1"/>
    <property type="molecule type" value="Genomic_DNA"/>
</dbReference>
<sequence>MTNEIKISPTMSHLFIIPFEIGGTLVEKLSKNLLNDLNETTNFLNGINIKFTEELKNIQLINSFEWTNQDAFLDYEIKKTSLFEDTIAHAKITNEFYFLIQANGIGLFILFDKHNALLNKYNRDSNSLILKNFIVRHFAKSLFINDDYQNDKLFANEIEIMNKIKNICWDVYYSLNFKKKNLLPREKASSIHFGKNGFNYINSVLFTNNVATDQELLYITTSHKLKINESKLNNQILKDIEQDFLQSKKLLHNEKKDFKQFNYEFYYGKDELVIKTEKTINSINDIFESTEIYLTIQAQIKIISELFIIKSVLNNISKHFNFTLKMQKNIETTVEYYQSYIDNFINIHENIFYKKVLTKAVDNLEYKNYCNALLNEISAQKRITKTSVSPQQKIAKIYLNISLALIVFCAFSLAIYHVIAYNAHSLDNWWIIPVLLFICIASIIAIVIFNLRQKR</sequence>
<keyword evidence="1" id="KW-0472">Membrane</keyword>
<evidence type="ECO:0000313" key="3">
    <source>
        <dbReference type="Proteomes" id="UP000250218"/>
    </source>
</evidence>
<gene>
    <name evidence="2" type="ORF">DP065_01015</name>
</gene>
<keyword evidence="3" id="KW-1185">Reference proteome</keyword>
<dbReference type="KEGG" id="mane:DP065_01015"/>
<name>A0A2Z4NCZ2_9BACT</name>
<evidence type="ECO:0000313" key="2">
    <source>
        <dbReference type="EMBL" id="AWX69335.1"/>
    </source>
</evidence>
<keyword evidence="1" id="KW-0812">Transmembrane</keyword>
<dbReference type="AlphaFoldDB" id="A0A2Z4NCZ2"/>
<feature type="transmembrane region" description="Helical" evidence="1">
    <location>
        <begin position="397"/>
        <end position="419"/>
    </location>
</feature>
<protein>
    <submittedName>
        <fullName evidence="2">Uncharacterized protein</fullName>
    </submittedName>
</protein>
<organism evidence="2 3">
    <name type="scientific">[Mycoplasma] anseris</name>
    <dbReference type="NCBI Taxonomy" id="92400"/>
    <lineage>
        <taxon>Bacteria</taxon>
        <taxon>Bacillati</taxon>
        <taxon>Mycoplasmatota</taxon>
        <taxon>Mycoplasmoidales</taxon>
        <taxon>Metamycoplasmataceae</taxon>
        <taxon>Metamycoplasma</taxon>
    </lineage>
</organism>
<feature type="transmembrane region" description="Helical" evidence="1">
    <location>
        <begin position="431"/>
        <end position="451"/>
    </location>
</feature>